<dbReference type="Gene3D" id="3.90.550.10">
    <property type="entry name" value="Spore Coat Polysaccharide Biosynthesis Protein SpsA, Chain A"/>
    <property type="match status" value="1"/>
</dbReference>
<dbReference type="OrthoDB" id="1640114at2"/>
<dbReference type="Proteomes" id="UP000189933">
    <property type="component" value="Unassembled WGS sequence"/>
</dbReference>
<dbReference type="InterPro" id="IPR029044">
    <property type="entry name" value="Nucleotide-diphossugar_trans"/>
</dbReference>
<dbReference type="CDD" id="cd00761">
    <property type="entry name" value="Glyco_tranf_GTA_type"/>
    <property type="match status" value="1"/>
</dbReference>
<feature type="domain" description="Glycosyltransferase 2-like" evidence="1">
    <location>
        <begin position="37"/>
        <end position="124"/>
    </location>
</feature>
<dbReference type="AlphaFoldDB" id="A0A1T4REJ6"/>
<gene>
    <name evidence="2" type="ORF">SAMN02745885_02078</name>
</gene>
<accession>A0A1T4REJ6</accession>
<keyword evidence="3" id="KW-1185">Reference proteome</keyword>
<sequence length="149" mass="17864">MSWWLPFFCLLGLVGLLLWGLFYSRRQQRQPQMNGISVVLLTRNNAANLEGVVRWLLQYEYRYHWLLQIIIIDQGSWDQTLAIADKLAREHFNLLVVEQKWFPLISPRRLAYLAARYQRVVFLDLRQRQQGKRELQTLLRIFNEQAFGT</sequence>
<name>A0A1T4REJ6_9FIRM</name>
<evidence type="ECO:0000313" key="2">
    <source>
        <dbReference type="EMBL" id="SKA14450.1"/>
    </source>
</evidence>
<proteinExistence type="predicted"/>
<reference evidence="3" key="1">
    <citation type="submission" date="2017-02" db="EMBL/GenBank/DDBJ databases">
        <authorList>
            <person name="Varghese N."/>
            <person name="Submissions S."/>
        </authorList>
    </citation>
    <scope>NUCLEOTIDE SEQUENCE [LARGE SCALE GENOMIC DNA]</scope>
    <source>
        <strain evidence="3">DSM 16521</strain>
    </source>
</reference>
<evidence type="ECO:0000313" key="3">
    <source>
        <dbReference type="Proteomes" id="UP000189933"/>
    </source>
</evidence>
<keyword evidence="2" id="KW-0808">Transferase</keyword>
<dbReference type="Pfam" id="PF00535">
    <property type="entry name" value="Glycos_transf_2"/>
    <property type="match status" value="1"/>
</dbReference>
<dbReference type="GO" id="GO:0016740">
    <property type="term" value="F:transferase activity"/>
    <property type="evidence" value="ECO:0007669"/>
    <property type="project" value="UniProtKB-KW"/>
</dbReference>
<dbReference type="InterPro" id="IPR001173">
    <property type="entry name" value="Glyco_trans_2-like"/>
</dbReference>
<dbReference type="RefSeq" id="WP_078666100.1">
    <property type="nucleotide sequence ID" value="NZ_FUXM01000029.1"/>
</dbReference>
<protein>
    <submittedName>
        <fullName evidence="2">Glycosyl transferase family 2</fullName>
    </submittedName>
</protein>
<evidence type="ECO:0000259" key="1">
    <source>
        <dbReference type="Pfam" id="PF00535"/>
    </source>
</evidence>
<organism evidence="2 3">
    <name type="scientific">Carboxydocella sporoproducens DSM 16521</name>
    <dbReference type="NCBI Taxonomy" id="1121270"/>
    <lineage>
        <taxon>Bacteria</taxon>
        <taxon>Bacillati</taxon>
        <taxon>Bacillota</taxon>
        <taxon>Clostridia</taxon>
        <taxon>Eubacteriales</taxon>
        <taxon>Clostridiales Family XVI. Incertae Sedis</taxon>
        <taxon>Carboxydocella</taxon>
    </lineage>
</organism>
<dbReference type="SUPFAM" id="SSF53448">
    <property type="entry name" value="Nucleotide-diphospho-sugar transferases"/>
    <property type="match status" value="1"/>
</dbReference>
<dbReference type="EMBL" id="FUXM01000029">
    <property type="protein sequence ID" value="SKA14450.1"/>
    <property type="molecule type" value="Genomic_DNA"/>
</dbReference>